<protein>
    <recommendedName>
        <fullName evidence="4 7">Signal peptidase I</fullName>
        <ecNumber evidence="4 7">3.4.21.89</ecNumber>
    </recommendedName>
</protein>
<dbReference type="InterPro" id="IPR019533">
    <property type="entry name" value="Peptidase_S26"/>
</dbReference>
<evidence type="ECO:0000256" key="5">
    <source>
        <dbReference type="ARBA" id="ARBA00022801"/>
    </source>
</evidence>
<dbReference type="AlphaFoldDB" id="A0A4R4EJ30"/>
<keyword evidence="7" id="KW-1133">Transmembrane helix</keyword>
<reference evidence="10 11" key="1">
    <citation type="submission" date="2019-03" db="EMBL/GenBank/DDBJ databases">
        <authorList>
            <person name="Kim M.K.M."/>
        </authorList>
    </citation>
    <scope>NUCLEOTIDE SEQUENCE [LARGE SCALE GENOMIC DNA]</scope>
    <source>
        <strain evidence="10 11">18JY21-1</strain>
    </source>
</reference>
<dbReference type="NCBIfam" id="TIGR02227">
    <property type="entry name" value="sigpep_I_bact"/>
    <property type="match status" value="1"/>
</dbReference>
<comment type="subcellular location">
    <subcellularLocation>
        <location evidence="2">Cell membrane</location>
        <topology evidence="2">Single-pass type II membrane protein</topology>
    </subcellularLocation>
    <subcellularLocation>
        <location evidence="7">Membrane</location>
        <topology evidence="7">Single-pass type II membrane protein</topology>
    </subcellularLocation>
</comment>
<dbReference type="GO" id="GO:0005886">
    <property type="term" value="C:plasma membrane"/>
    <property type="evidence" value="ECO:0007669"/>
    <property type="project" value="UniProtKB-SubCell"/>
</dbReference>
<feature type="compositionally biased region" description="Polar residues" evidence="8">
    <location>
        <begin position="1"/>
        <end position="21"/>
    </location>
</feature>
<feature type="active site" evidence="6">
    <location>
        <position position="62"/>
    </location>
</feature>
<dbReference type="GO" id="GO:0006465">
    <property type="term" value="P:signal peptide processing"/>
    <property type="evidence" value="ECO:0007669"/>
    <property type="project" value="InterPro"/>
</dbReference>
<evidence type="ECO:0000256" key="8">
    <source>
        <dbReference type="SAM" id="MobiDB-lite"/>
    </source>
</evidence>
<dbReference type="OrthoDB" id="9802919at2"/>
<evidence type="ECO:0000256" key="7">
    <source>
        <dbReference type="RuleBase" id="RU362042"/>
    </source>
</evidence>
<evidence type="ECO:0000256" key="3">
    <source>
        <dbReference type="ARBA" id="ARBA00009370"/>
    </source>
</evidence>
<evidence type="ECO:0000256" key="4">
    <source>
        <dbReference type="ARBA" id="ARBA00013208"/>
    </source>
</evidence>
<dbReference type="InterPro" id="IPR036286">
    <property type="entry name" value="LexA/Signal_pep-like_sf"/>
</dbReference>
<dbReference type="EMBL" id="SKFG01000002">
    <property type="protein sequence ID" value="TCZ79939.1"/>
    <property type="molecule type" value="Genomic_DNA"/>
</dbReference>
<feature type="region of interest" description="Disordered" evidence="8">
    <location>
        <begin position="1"/>
        <end position="25"/>
    </location>
</feature>
<keyword evidence="5 7" id="KW-0378">Hydrolase</keyword>
<keyword evidence="7" id="KW-0472">Membrane</keyword>
<dbReference type="GO" id="GO:0009003">
    <property type="term" value="F:signal peptidase activity"/>
    <property type="evidence" value="ECO:0007669"/>
    <property type="project" value="UniProtKB-EC"/>
</dbReference>
<evidence type="ECO:0000256" key="1">
    <source>
        <dbReference type="ARBA" id="ARBA00000677"/>
    </source>
</evidence>
<comment type="similarity">
    <text evidence="3 7">Belongs to the peptidase S26 family.</text>
</comment>
<dbReference type="InterPro" id="IPR019757">
    <property type="entry name" value="Pept_S26A_signal_pept_1_Lys-AS"/>
</dbReference>
<evidence type="ECO:0000256" key="6">
    <source>
        <dbReference type="PIRSR" id="PIRSR600223-1"/>
    </source>
</evidence>
<dbReference type="Pfam" id="PF10502">
    <property type="entry name" value="Peptidase_S26"/>
    <property type="match status" value="1"/>
</dbReference>
<accession>A0A4R4EJ30</accession>
<feature type="domain" description="Peptidase S26" evidence="9">
    <location>
        <begin position="32"/>
        <end position="196"/>
    </location>
</feature>
<evidence type="ECO:0000313" key="11">
    <source>
        <dbReference type="Proteomes" id="UP000295418"/>
    </source>
</evidence>
<feature type="transmembrane region" description="Helical" evidence="7">
    <location>
        <begin position="34"/>
        <end position="53"/>
    </location>
</feature>
<dbReference type="PANTHER" id="PTHR43390:SF1">
    <property type="entry name" value="CHLOROPLAST PROCESSING PEPTIDASE"/>
    <property type="match status" value="1"/>
</dbReference>
<dbReference type="Gene3D" id="2.10.109.10">
    <property type="entry name" value="Umud Fragment, subunit A"/>
    <property type="match status" value="1"/>
</dbReference>
<dbReference type="PROSITE" id="PS00761">
    <property type="entry name" value="SPASE_I_3"/>
    <property type="match status" value="1"/>
</dbReference>
<dbReference type="PROSITE" id="PS00760">
    <property type="entry name" value="SPASE_I_2"/>
    <property type="match status" value="1"/>
</dbReference>
<evidence type="ECO:0000256" key="2">
    <source>
        <dbReference type="ARBA" id="ARBA00004401"/>
    </source>
</evidence>
<comment type="caution">
    <text evidence="10">The sequence shown here is derived from an EMBL/GenBank/DDBJ whole genome shotgun (WGS) entry which is preliminary data.</text>
</comment>
<proteinExistence type="inferred from homology"/>
<evidence type="ECO:0000313" key="10">
    <source>
        <dbReference type="EMBL" id="TCZ79939.1"/>
    </source>
</evidence>
<organism evidence="10 11">
    <name type="scientific">Paenibacillus albiflavus</name>
    <dbReference type="NCBI Taxonomy" id="2545760"/>
    <lineage>
        <taxon>Bacteria</taxon>
        <taxon>Bacillati</taxon>
        <taxon>Bacillota</taxon>
        <taxon>Bacilli</taxon>
        <taxon>Bacillales</taxon>
        <taxon>Paenibacillaceae</taxon>
        <taxon>Paenibacillus</taxon>
    </lineage>
</organism>
<dbReference type="InterPro" id="IPR000223">
    <property type="entry name" value="Pept_S26A_signal_pept_1"/>
</dbReference>
<keyword evidence="11" id="KW-1185">Reference proteome</keyword>
<evidence type="ECO:0000259" key="9">
    <source>
        <dbReference type="Pfam" id="PF10502"/>
    </source>
</evidence>
<comment type="catalytic activity">
    <reaction evidence="1 7">
        <text>Cleavage of hydrophobic, N-terminal signal or leader sequences from secreted and periplasmic proteins.</text>
        <dbReference type="EC" id="3.4.21.89"/>
    </reaction>
</comment>
<sequence>MDTSGRDQTFSEQASDQSTSGPEAGKKKNEAWEWIKALLIAVAIVFVVRTFLFQPFEVKGPSMEPNFYEAERLIVNKIVYRIGEPKYGDVVVFHANSREDYIKRVIGLPGDTVKVELDQVFVNGKQIDEAYLKEALDNAAAEGRPYNLTSFPESTVPEGKLFVLGDHRPVSKDSRDPSLGFVDESTIVGRADIIFWPLSKIHLVK</sequence>
<feature type="active site" evidence="6">
    <location>
        <position position="103"/>
    </location>
</feature>
<name>A0A4R4EJ30_9BACL</name>
<dbReference type="CDD" id="cd06530">
    <property type="entry name" value="S26_SPase_I"/>
    <property type="match status" value="1"/>
</dbReference>
<dbReference type="EC" id="3.4.21.89" evidence="4 7"/>
<gene>
    <name evidence="10" type="primary">lepB</name>
    <name evidence="10" type="ORF">E0485_03485</name>
</gene>
<dbReference type="SUPFAM" id="SSF51306">
    <property type="entry name" value="LexA/Signal peptidase"/>
    <property type="match status" value="1"/>
</dbReference>
<keyword evidence="7" id="KW-0812">Transmembrane</keyword>
<dbReference type="PRINTS" id="PR00727">
    <property type="entry name" value="LEADERPTASE"/>
</dbReference>
<dbReference type="PANTHER" id="PTHR43390">
    <property type="entry name" value="SIGNAL PEPTIDASE I"/>
    <property type="match status" value="1"/>
</dbReference>
<dbReference type="GO" id="GO:0004252">
    <property type="term" value="F:serine-type endopeptidase activity"/>
    <property type="evidence" value="ECO:0007669"/>
    <property type="project" value="InterPro"/>
</dbReference>
<keyword evidence="7" id="KW-0645">Protease</keyword>
<dbReference type="RefSeq" id="WP_132416584.1">
    <property type="nucleotide sequence ID" value="NZ_SKFG01000002.1"/>
</dbReference>
<dbReference type="InterPro" id="IPR019758">
    <property type="entry name" value="Pept_S26A_signal_pept_1_CS"/>
</dbReference>
<dbReference type="Proteomes" id="UP000295418">
    <property type="component" value="Unassembled WGS sequence"/>
</dbReference>